<evidence type="ECO:0000313" key="2">
    <source>
        <dbReference type="Proteomes" id="UP001630127"/>
    </source>
</evidence>
<reference evidence="1 2" key="1">
    <citation type="submission" date="2024-11" db="EMBL/GenBank/DDBJ databases">
        <title>A near-complete genome assembly of Cinchona calisaya.</title>
        <authorList>
            <person name="Lian D.C."/>
            <person name="Zhao X.W."/>
            <person name="Wei L."/>
        </authorList>
    </citation>
    <scope>NUCLEOTIDE SEQUENCE [LARGE SCALE GENOMIC DNA]</scope>
    <source>
        <tissue evidence="1">Nenye</tissue>
    </source>
</reference>
<organism evidence="1 2">
    <name type="scientific">Cinchona calisaya</name>
    <dbReference type="NCBI Taxonomy" id="153742"/>
    <lineage>
        <taxon>Eukaryota</taxon>
        <taxon>Viridiplantae</taxon>
        <taxon>Streptophyta</taxon>
        <taxon>Embryophyta</taxon>
        <taxon>Tracheophyta</taxon>
        <taxon>Spermatophyta</taxon>
        <taxon>Magnoliopsida</taxon>
        <taxon>eudicotyledons</taxon>
        <taxon>Gunneridae</taxon>
        <taxon>Pentapetalae</taxon>
        <taxon>asterids</taxon>
        <taxon>lamiids</taxon>
        <taxon>Gentianales</taxon>
        <taxon>Rubiaceae</taxon>
        <taxon>Cinchonoideae</taxon>
        <taxon>Cinchoneae</taxon>
        <taxon>Cinchona</taxon>
    </lineage>
</organism>
<proteinExistence type="predicted"/>
<accession>A0ABD3AIY5</accession>
<dbReference type="PANTHER" id="PTHR33052">
    <property type="entry name" value="DUF4228 DOMAIN PROTEIN-RELATED"/>
    <property type="match status" value="1"/>
</dbReference>
<name>A0ABD3AIY5_9GENT</name>
<keyword evidence="2" id="KW-1185">Reference proteome</keyword>
<dbReference type="Proteomes" id="UP001630127">
    <property type="component" value="Unassembled WGS sequence"/>
</dbReference>
<sequence length="241" mass="27436">MGVSTREKGVLKLVHPGRHVEVHKEPITAAEIMSKYPRHCIARPDVFKFPYIVVRPESILLPGKVFYLVPNRTLYNLLKARGQRTQSSLRENQLPQNHGHHYYTRQHDRGHRRRLGSILRNRTNSHDQDSENYHSDTSYVDAWTEISDRIRKAPNKSYQASPPDSSIDRCRTFHGHDVTSTLSIVRSGGMQTRSSGDLAELKSCFGKQDSQRKFLNLKVTFASPIIIPGSPRGLSSPEQTV</sequence>
<dbReference type="Pfam" id="PF14009">
    <property type="entry name" value="PADRE"/>
    <property type="match status" value="1"/>
</dbReference>
<gene>
    <name evidence="1" type="ORF">ACH5RR_010436</name>
</gene>
<dbReference type="EMBL" id="JBJUIK010000004">
    <property type="protein sequence ID" value="KAL3531114.1"/>
    <property type="molecule type" value="Genomic_DNA"/>
</dbReference>
<evidence type="ECO:0000313" key="1">
    <source>
        <dbReference type="EMBL" id="KAL3531114.1"/>
    </source>
</evidence>
<dbReference type="InterPro" id="IPR025322">
    <property type="entry name" value="PADRE_dom"/>
</dbReference>
<comment type="caution">
    <text evidence="1">The sequence shown here is derived from an EMBL/GenBank/DDBJ whole genome shotgun (WGS) entry which is preliminary data.</text>
</comment>
<protein>
    <submittedName>
        <fullName evidence="1">Uncharacterized protein</fullName>
    </submittedName>
</protein>
<dbReference type="AlphaFoldDB" id="A0ABD3AIY5"/>